<keyword evidence="2" id="KW-1185">Reference proteome</keyword>
<evidence type="ECO:0000313" key="1">
    <source>
        <dbReference type="EMBL" id="UTI65115.1"/>
    </source>
</evidence>
<organism evidence="1 2">
    <name type="scientific">Paraconexibacter antarcticus</name>
    <dbReference type="NCBI Taxonomy" id="2949664"/>
    <lineage>
        <taxon>Bacteria</taxon>
        <taxon>Bacillati</taxon>
        <taxon>Actinomycetota</taxon>
        <taxon>Thermoleophilia</taxon>
        <taxon>Solirubrobacterales</taxon>
        <taxon>Paraconexibacteraceae</taxon>
        <taxon>Paraconexibacter</taxon>
    </lineage>
</organism>
<reference evidence="1 2" key="1">
    <citation type="submission" date="2022-06" db="EMBL/GenBank/DDBJ databases">
        <title>Paraconexibacter antarcticus.</title>
        <authorList>
            <person name="Kim C.S."/>
        </authorList>
    </citation>
    <scope>NUCLEOTIDE SEQUENCE [LARGE SCALE GENOMIC DNA]</scope>
    <source>
        <strain evidence="1 2">02-257</strain>
    </source>
</reference>
<dbReference type="EMBL" id="CP098502">
    <property type="protein sequence ID" value="UTI65115.1"/>
    <property type="molecule type" value="Genomic_DNA"/>
</dbReference>
<evidence type="ECO:0008006" key="3">
    <source>
        <dbReference type="Google" id="ProtNLM"/>
    </source>
</evidence>
<protein>
    <recommendedName>
        <fullName evidence="3">Tetratricopeptide repeat protein</fullName>
    </recommendedName>
</protein>
<name>A0ABY5DWU6_9ACTN</name>
<dbReference type="Proteomes" id="UP001056035">
    <property type="component" value="Chromosome"/>
</dbReference>
<gene>
    <name evidence="1" type="ORF">NBH00_02630</name>
</gene>
<dbReference type="RefSeq" id="WP_254571805.1">
    <property type="nucleotide sequence ID" value="NZ_CP098502.1"/>
</dbReference>
<evidence type="ECO:0000313" key="2">
    <source>
        <dbReference type="Proteomes" id="UP001056035"/>
    </source>
</evidence>
<accession>A0ABY5DWU6</accession>
<sequence>MAMPEGPHLDRLLEAIAAEARAHRALLAGEAAGGSAGSGATEALREATTRYRESWELAPPASYGRLIGMLKAAVLAGDAEDAARYALAEIPADATSPPAAYARAIALLVDGDDAGAAAAAHLMREGSPAFVRAADAIIALAAGDGAAYATAVAAIVADFAAREEHLTGVPIADTALMLQRLATPRGLAATVRSPLLPG</sequence>
<proteinExistence type="predicted"/>